<dbReference type="EMBL" id="JAKOGI010000637">
    <property type="protein sequence ID" value="KAJ8432094.1"/>
    <property type="molecule type" value="Genomic_DNA"/>
</dbReference>
<sequence length="541" mass="60170">MSSSVASLEPSNSFNNCTFSFTSLMTSPFADFFATHDEQNDQYNNNNNSSSNDNKNNWTSFEQLVEVPKFKSLAPTSLSVSADTYTAAPPLSPSSYLTTPRPFSPSIFLDSPLLNNFPSSTLGAFGGESFINWGGTNHNETQQPANKDEGRSTNFSFHAPNTSMWNMEELKKQNDMNNNKEQPGSQSRINRDQIIAQEMESSAQKNYNSSQPQQQQPQPVVHMNRAQKRSEDGYCWRKYGQKQVKGSENPRSYYKCSYPGCPTKKKVERSPEGYITEIVYKGSHNHPKPQRGRRSSGQNGNNGGFDGSEVFNSSGFQGQSEYSSFTPETSSVSLEDDDELDQTSAMSKSCKNDDNEPEAKRWRGENEGEVMSGYESRTVREPRVIVQTTSEIDILDDGYRWRKYGQKVVKGNPNPRSYYKCTSAGCPVRKHIERASHDLRAVITTYEGKHNHDVPAVRGSSSYNNAPNLIRPSATTGPPNQLTAPKPLDSGGASTSRVDTQSPFTLQMLQSPGSFDFSGFGNPLGTKEEPVDNTFLESLLR</sequence>
<dbReference type="FunFam" id="2.20.25.80:FF:000006">
    <property type="entry name" value="WRKY transcription factor"/>
    <property type="match status" value="1"/>
</dbReference>
<dbReference type="FunFam" id="2.20.25.80:FF:000001">
    <property type="entry name" value="WRKY transcription factor 33"/>
    <property type="match status" value="1"/>
</dbReference>
<evidence type="ECO:0000256" key="3">
    <source>
        <dbReference type="ARBA" id="ARBA00023015"/>
    </source>
</evidence>
<evidence type="ECO:0000256" key="5">
    <source>
        <dbReference type="ARBA" id="ARBA00023163"/>
    </source>
</evidence>
<evidence type="ECO:0000313" key="10">
    <source>
        <dbReference type="Proteomes" id="UP001153076"/>
    </source>
</evidence>
<dbReference type="SMART" id="SM00774">
    <property type="entry name" value="WRKY"/>
    <property type="match status" value="2"/>
</dbReference>
<dbReference type="InterPro" id="IPR044810">
    <property type="entry name" value="WRKY_plant"/>
</dbReference>
<feature type="region of interest" description="Disordered" evidence="7">
    <location>
        <begin position="201"/>
        <end position="229"/>
    </location>
</feature>
<evidence type="ECO:0000256" key="1">
    <source>
        <dbReference type="ARBA" id="ARBA00004123"/>
    </source>
</evidence>
<feature type="compositionally biased region" description="Polar residues" evidence="7">
    <location>
        <begin position="492"/>
        <end position="513"/>
    </location>
</feature>
<dbReference type="Gene3D" id="2.20.25.80">
    <property type="entry name" value="WRKY domain"/>
    <property type="match status" value="2"/>
</dbReference>
<dbReference type="GO" id="GO:0043565">
    <property type="term" value="F:sequence-specific DNA binding"/>
    <property type="evidence" value="ECO:0007669"/>
    <property type="project" value="InterPro"/>
</dbReference>
<keyword evidence="3" id="KW-0805">Transcription regulation</keyword>
<dbReference type="Pfam" id="PF03106">
    <property type="entry name" value="WRKY"/>
    <property type="match status" value="2"/>
</dbReference>
<feature type="region of interest" description="Disordered" evidence="7">
    <location>
        <begin position="135"/>
        <end position="162"/>
    </location>
</feature>
<evidence type="ECO:0000256" key="2">
    <source>
        <dbReference type="ARBA" id="ARBA00022737"/>
    </source>
</evidence>
<dbReference type="OrthoDB" id="5065855at2759"/>
<keyword evidence="5" id="KW-0804">Transcription</keyword>
<feature type="domain" description="WRKY" evidence="8">
    <location>
        <begin position="225"/>
        <end position="289"/>
    </location>
</feature>
<evidence type="ECO:0000256" key="7">
    <source>
        <dbReference type="SAM" id="MobiDB-lite"/>
    </source>
</evidence>
<dbReference type="GO" id="GO:0003700">
    <property type="term" value="F:DNA-binding transcription factor activity"/>
    <property type="evidence" value="ECO:0007669"/>
    <property type="project" value="InterPro"/>
</dbReference>
<feature type="compositionally biased region" description="Polar residues" evidence="7">
    <location>
        <begin position="310"/>
        <end position="333"/>
    </location>
</feature>
<feature type="domain" description="WRKY" evidence="8">
    <location>
        <begin position="390"/>
        <end position="455"/>
    </location>
</feature>
<proteinExistence type="predicted"/>
<dbReference type="GO" id="GO:0005634">
    <property type="term" value="C:nucleus"/>
    <property type="evidence" value="ECO:0007669"/>
    <property type="project" value="UniProtKB-SubCell"/>
</dbReference>
<keyword evidence="10" id="KW-1185">Reference proteome</keyword>
<dbReference type="PROSITE" id="PS50811">
    <property type="entry name" value="WRKY"/>
    <property type="match status" value="2"/>
</dbReference>
<evidence type="ECO:0000313" key="9">
    <source>
        <dbReference type="EMBL" id="KAJ8432094.1"/>
    </source>
</evidence>
<dbReference type="InterPro" id="IPR036576">
    <property type="entry name" value="WRKY_dom_sf"/>
</dbReference>
<feature type="compositionally biased region" description="Basic residues" evidence="7">
    <location>
        <begin position="283"/>
        <end position="294"/>
    </location>
</feature>
<keyword evidence="4" id="KW-0238">DNA-binding</keyword>
<feature type="compositionally biased region" description="Polar residues" evidence="7">
    <location>
        <begin position="201"/>
        <end position="210"/>
    </location>
</feature>
<feature type="compositionally biased region" description="Polar residues" evidence="7">
    <location>
        <begin position="152"/>
        <end position="162"/>
    </location>
</feature>
<reference evidence="9" key="1">
    <citation type="submission" date="2022-04" db="EMBL/GenBank/DDBJ databases">
        <title>Carnegiea gigantea Genome sequencing and assembly v2.</title>
        <authorList>
            <person name="Copetti D."/>
            <person name="Sanderson M.J."/>
            <person name="Burquez A."/>
            <person name="Wojciechowski M.F."/>
        </authorList>
    </citation>
    <scope>NUCLEOTIDE SEQUENCE</scope>
    <source>
        <strain evidence="9">SGP5-SGP5p</strain>
        <tissue evidence="9">Aerial part</tissue>
    </source>
</reference>
<protein>
    <recommendedName>
        <fullName evidence="8">WRKY domain-containing protein</fullName>
    </recommendedName>
</protein>
<dbReference type="PANTHER" id="PTHR31221">
    <property type="entry name" value="WRKY TRANSCRIPTION FACTOR PROTEIN 1-RELATED"/>
    <property type="match status" value="1"/>
</dbReference>
<keyword evidence="2" id="KW-0677">Repeat</keyword>
<comment type="caution">
    <text evidence="9">The sequence shown here is derived from an EMBL/GenBank/DDBJ whole genome shotgun (WGS) entry which is preliminary data.</text>
</comment>
<evidence type="ECO:0000259" key="8">
    <source>
        <dbReference type="PROSITE" id="PS50811"/>
    </source>
</evidence>
<feature type="region of interest" description="Disordered" evidence="7">
    <location>
        <begin position="280"/>
        <end position="375"/>
    </location>
</feature>
<dbReference type="Proteomes" id="UP001153076">
    <property type="component" value="Unassembled WGS sequence"/>
</dbReference>
<name>A0A9Q1JVZ8_9CARY</name>
<gene>
    <name evidence="9" type="ORF">Cgig2_001175</name>
</gene>
<dbReference type="PANTHER" id="PTHR31221:SF364">
    <property type="entry name" value="WRKY TRANSCRIPTION FACTOR 33-RELATED"/>
    <property type="match status" value="1"/>
</dbReference>
<evidence type="ECO:0000256" key="6">
    <source>
        <dbReference type="ARBA" id="ARBA00023242"/>
    </source>
</evidence>
<feature type="compositionally biased region" description="Polar residues" evidence="7">
    <location>
        <begin position="459"/>
        <end position="483"/>
    </location>
</feature>
<dbReference type="InterPro" id="IPR003657">
    <property type="entry name" value="WRKY_dom"/>
</dbReference>
<dbReference type="AlphaFoldDB" id="A0A9Q1JVZ8"/>
<keyword evidence="6" id="KW-0539">Nucleus</keyword>
<organism evidence="9 10">
    <name type="scientific">Carnegiea gigantea</name>
    <dbReference type="NCBI Taxonomy" id="171969"/>
    <lineage>
        <taxon>Eukaryota</taxon>
        <taxon>Viridiplantae</taxon>
        <taxon>Streptophyta</taxon>
        <taxon>Embryophyta</taxon>
        <taxon>Tracheophyta</taxon>
        <taxon>Spermatophyta</taxon>
        <taxon>Magnoliopsida</taxon>
        <taxon>eudicotyledons</taxon>
        <taxon>Gunneridae</taxon>
        <taxon>Pentapetalae</taxon>
        <taxon>Caryophyllales</taxon>
        <taxon>Cactineae</taxon>
        <taxon>Cactaceae</taxon>
        <taxon>Cactoideae</taxon>
        <taxon>Echinocereeae</taxon>
        <taxon>Carnegiea</taxon>
    </lineage>
</organism>
<feature type="compositionally biased region" description="Polar residues" evidence="7">
    <location>
        <begin position="135"/>
        <end position="145"/>
    </location>
</feature>
<feature type="compositionally biased region" description="Basic and acidic residues" evidence="7">
    <location>
        <begin position="350"/>
        <end position="366"/>
    </location>
</feature>
<dbReference type="SUPFAM" id="SSF118290">
    <property type="entry name" value="WRKY DNA-binding domain"/>
    <property type="match status" value="2"/>
</dbReference>
<accession>A0A9Q1JVZ8</accession>
<evidence type="ECO:0000256" key="4">
    <source>
        <dbReference type="ARBA" id="ARBA00023125"/>
    </source>
</evidence>
<feature type="region of interest" description="Disordered" evidence="7">
    <location>
        <begin position="452"/>
        <end position="541"/>
    </location>
</feature>
<comment type="subcellular location">
    <subcellularLocation>
        <location evidence="1">Nucleus</location>
    </subcellularLocation>
</comment>